<name>Q7P304_FUSVC</name>
<dbReference type="AlphaFoldDB" id="Q7P304"/>
<organism evidence="1 2">
    <name type="scientific">Fusobacterium vincentii ATCC 49256</name>
    <dbReference type="NCBI Taxonomy" id="209882"/>
    <lineage>
        <taxon>Bacteria</taxon>
        <taxon>Fusobacteriati</taxon>
        <taxon>Fusobacteriota</taxon>
        <taxon>Fusobacteriia</taxon>
        <taxon>Fusobacteriales</taxon>
        <taxon>Fusobacteriaceae</taxon>
        <taxon>Fusobacterium</taxon>
    </lineage>
</organism>
<sequence length="405" mass="49156">MENYEFESFIKDIVSNREVDNMLLKKIKMILEKYKREDVILSVYALSSWLPNNRASYFKLYILNNILISMEEKEYDSKLEIDSYEKFIIFCRELMEIIPQFEFIEDYVFENELGEIKYFFKDKNYSVFGTGVYSNLYEYYSLSQILYFYLPKNENYKNDFKNILDYLDKVIKIISINNSRKEIDRGNFEIPSYEYWENICKNFNKIQEYCSSQMSIIIDFETYKISKNIEEIVTSWEECIPLPLSLKCKEKNFPVFSRELIINLLFYYKEKIRNLINDKNFYKDIKLGIVDYILNRFNDSNFVYLLQIFNSNSEEIIENIVYDFGFLVEDDLYLFFTTEIKDDSSLEKILEKEKEKILQNDFTFISHFKNMIISPKKKIKNIKFYKIIVKLFPDMKLFILQKKMK</sequence>
<reference evidence="1 2" key="1">
    <citation type="journal article" date="2003" name="Genome Res.">
        <title>Genome analysis of F. nucleatum sub spp vincentii and its comparison with the genome of F. nucleatum ATCC 25586.</title>
        <authorList>
            <person name="Kapatral V."/>
            <person name="Ivanova N."/>
            <person name="Anderson I."/>
            <person name="Reznik G."/>
            <person name="Bhattacharyya A."/>
            <person name="Gardner W.L."/>
            <person name="Mikhailova N."/>
            <person name="Lapidus A."/>
            <person name="Larsen N."/>
            <person name="D'Souza M."/>
            <person name="Walunas T."/>
            <person name="Haselkorn R."/>
            <person name="Overbeek R."/>
            <person name="Kyrpides N."/>
        </authorList>
    </citation>
    <scope>NUCLEOTIDE SEQUENCE [LARGE SCALE GENOMIC DNA]</scope>
    <source>
        <strain evidence="1 2">ATCC 49256</strain>
    </source>
</reference>
<comment type="caution">
    <text evidence="1">The sequence shown here is derived from an EMBL/GenBank/DDBJ whole genome shotgun (WGS) entry which is preliminary data.</text>
</comment>
<gene>
    <name evidence="1" type="ORF">FNV1686</name>
</gene>
<protein>
    <submittedName>
        <fullName evidence="1">Hypothetical Cytosolic Protein</fullName>
    </submittedName>
</protein>
<proteinExistence type="predicted"/>
<accession>Q7P304</accession>
<evidence type="ECO:0000313" key="1">
    <source>
        <dbReference type="EMBL" id="EAA24803.1"/>
    </source>
</evidence>
<dbReference type="EMBL" id="AABF01000015">
    <property type="protein sequence ID" value="EAA24803.1"/>
    <property type="molecule type" value="Genomic_DNA"/>
</dbReference>
<dbReference type="Proteomes" id="UP000006454">
    <property type="component" value="Unassembled WGS sequence"/>
</dbReference>
<evidence type="ECO:0000313" key="2">
    <source>
        <dbReference type="Proteomes" id="UP000006454"/>
    </source>
</evidence>